<comment type="cofactor">
    <cofactor evidence="1">
        <name>FAD</name>
        <dbReference type="ChEBI" id="CHEBI:57692"/>
    </cofactor>
</comment>
<evidence type="ECO:0000256" key="3">
    <source>
        <dbReference type="ARBA" id="ARBA00022630"/>
    </source>
</evidence>
<reference evidence="9" key="1">
    <citation type="journal article" date="2020" name="Nature">
        <title>Giant virus diversity and host interactions through global metagenomics.</title>
        <authorList>
            <person name="Schulz F."/>
            <person name="Roux S."/>
            <person name="Paez-Espino D."/>
            <person name="Jungbluth S."/>
            <person name="Walsh D.A."/>
            <person name="Denef V.J."/>
            <person name="McMahon K.D."/>
            <person name="Konstantinidis K.T."/>
            <person name="Eloe-Fadrosh E.A."/>
            <person name="Kyrpides N.C."/>
            <person name="Woyke T."/>
        </authorList>
    </citation>
    <scope>NUCLEOTIDE SEQUENCE</scope>
    <source>
        <strain evidence="9">GVMAG-M-3300023184-72</strain>
    </source>
</reference>
<dbReference type="AlphaFoldDB" id="A0A6C0IEK5"/>
<proteinExistence type="predicted"/>
<evidence type="ECO:0000256" key="7">
    <source>
        <dbReference type="SAM" id="Phobius"/>
    </source>
</evidence>
<dbReference type="EC" id="1.8.3.2" evidence="2"/>
<evidence type="ECO:0000313" key="9">
    <source>
        <dbReference type="EMBL" id="QHT90856.1"/>
    </source>
</evidence>
<feature type="transmembrane region" description="Helical" evidence="7">
    <location>
        <begin position="127"/>
        <end position="144"/>
    </location>
</feature>
<dbReference type="InterPro" id="IPR017905">
    <property type="entry name" value="ERV/ALR_sulphydryl_oxidase"/>
</dbReference>
<evidence type="ECO:0000256" key="2">
    <source>
        <dbReference type="ARBA" id="ARBA00012512"/>
    </source>
</evidence>
<evidence type="ECO:0000259" key="8">
    <source>
        <dbReference type="PROSITE" id="PS51324"/>
    </source>
</evidence>
<dbReference type="PANTHER" id="PTHR12645:SF0">
    <property type="entry name" value="FAD-LINKED SULFHYDRYL OXIDASE ALR"/>
    <property type="match status" value="1"/>
</dbReference>
<keyword evidence="7" id="KW-0812">Transmembrane</keyword>
<dbReference type="GO" id="GO:0050660">
    <property type="term" value="F:flavin adenine dinucleotide binding"/>
    <property type="evidence" value="ECO:0007669"/>
    <property type="project" value="TreeGrafter"/>
</dbReference>
<evidence type="ECO:0000256" key="6">
    <source>
        <dbReference type="ARBA" id="ARBA00023157"/>
    </source>
</evidence>
<evidence type="ECO:0000256" key="5">
    <source>
        <dbReference type="ARBA" id="ARBA00023002"/>
    </source>
</evidence>
<keyword evidence="3" id="KW-0285">Flavoprotein</keyword>
<evidence type="ECO:0000256" key="4">
    <source>
        <dbReference type="ARBA" id="ARBA00022827"/>
    </source>
</evidence>
<protein>
    <recommendedName>
        <fullName evidence="2">thiol oxidase</fullName>
        <ecNumber evidence="2">1.8.3.2</ecNumber>
    </recommendedName>
</protein>
<dbReference type="Pfam" id="PF04777">
    <property type="entry name" value="Evr1_Alr"/>
    <property type="match status" value="1"/>
</dbReference>
<dbReference type="SUPFAM" id="SSF69000">
    <property type="entry name" value="FAD-dependent thiol oxidase"/>
    <property type="match status" value="1"/>
</dbReference>
<organism evidence="9">
    <name type="scientific">viral metagenome</name>
    <dbReference type="NCBI Taxonomy" id="1070528"/>
    <lineage>
        <taxon>unclassified sequences</taxon>
        <taxon>metagenomes</taxon>
        <taxon>organismal metagenomes</taxon>
    </lineage>
</organism>
<sequence length="146" mass="17824">MSNVYLDPKVWGPHYWFFLHTMAMTYPHHPNTITKKKYYEFIQNLPLFLPVEIISGEFSKLIDKYPIAPYLDNRDSFIRWIHFIHNKINQKLEIPEVSLNDFFIKYYEQYKSQDVKMVEYYKIREKVIYCLTISAIIGVIYYLYDK</sequence>
<dbReference type="EMBL" id="MN740161">
    <property type="protein sequence ID" value="QHT90856.1"/>
    <property type="molecule type" value="Genomic_DNA"/>
</dbReference>
<keyword evidence="7" id="KW-1133">Transmembrane helix</keyword>
<name>A0A6C0IEK5_9ZZZZ</name>
<dbReference type="Gene3D" id="1.20.120.310">
    <property type="entry name" value="ERV/ALR sulfhydryl oxidase domain"/>
    <property type="match status" value="1"/>
</dbReference>
<keyword evidence="6" id="KW-1015">Disulfide bond</keyword>
<accession>A0A6C0IEK5</accession>
<keyword evidence="4" id="KW-0274">FAD</keyword>
<dbReference type="PROSITE" id="PS51324">
    <property type="entry name" value="ERV_ALR"/>
    <property type="match status" value="1"/>
</dbReference>
<feature type="domain" description="ERV/ALR sulfhydryl oxidase" evidence="8">
    <location>
        <begin position="4"/>
        <end position="107"/>
    </location>
</feature>
<dbReference type="InterPro" id="IPR036774">
    <property type="entry name" value="ERV/ALR_sulphydryl_oxid_sf"/>
</dbReference>
<dbReference type="GO" id="GO:0016971">
    <property type="term" value="F:flavin-dependent sulfhydryl oxidase activity"/>
    <property type="evidence" value="ECO:0007669"/>
    <property type="project" value="InterPro"/>
</dbReference>
<keyword evidence="5" id="KW-0560">Oxidoreductase</keyword>
<dbReference type="GO" id="GO:0005739">
    <property type="term" value="C:mitochondrion"/>
    <property type="evidence" value="ECO:0007669"/>
    <property type="project" value="TreeGrafter"/>
</dbReference>
<dbReference type="PANTHER" id="PTHR12645">
    <property type="entry name" value="ALR/ERV"/>
    <property type="match status" value="1"/>
</dbReference>
<dbReference type="InterPro" id="IPR039799">
    <property type="entry name" value="ALR/ERV"/>
</dbReference>
<evidence type="ECO:0000256" key="1">
    <source>
        <dbReference type="ARBA" id="ARBA00001974"/>
    </source>
</evidence>
<keyword evidence="7" id="KW-0472">Membrane</keyword>